<dbReference type="RefSeq" id="WP_265127273.1">
    <property type="nucleotide sequence ID" value="NZ_JAPCHY010000004.1"/>
</dbReference>
<keyword evidence="4" id="KW-0812">Transmembrane</keyword>
<dbReference type="CDD" id="cd00383">
    <property type="entry name" value="trans_reg_C"/>
    <property type="match status" value="1"/>
</dbReference>
<feature type="repeat" description="TPR" evidence="2">
    <location>
        <begin position="477"/>
        <end position="510"/>
    </location>
</feature>
<keyword evidence="4" id="KW-0472">Membrane</keyword>
<name>A0ABT3JUZ2_9XANT</name>
<keyword evidence="2" id="KW-0802">TPR repeat</keyword>
<reference evidence="6 7" key="1">
    <citation type="submission" date="2022-10" db="EMBL/GenBank/DDBJ databases">
        <title>Xanthomonas sp. H13-6.</title>
        <authorList>
            <person name="Liu X."/>
            <person name="Deng Z."/>
            <person name="Jiang Y."/>
            <person name="Yu T."/>
            <person name="Ai J."/>
        </authorList>
    </citation>
    <scope>NUCLEOTIDE SEQUENCE [LARGE SCALE GENOMIC DNA]</scope>
    <source>
        <strain evidence="6 7">H13-6</strain>
    </source>
</reference>
<evidence type="ECO:0000313" key="6">
    <source>
        <dbReference type="EMBL" id="MCW4472323.1"/>
    </source>
</evidence>
<evidence type="ECO:0000313" key="7">
    <source>
        <dbReference type="Proteomes" id="UP001209922"/>
    </source>
</evidence>
<sequence>MPVQPSERYRFDGVAVDAIAHTLHRDGQLLSVEPKAFAVLLLLLRHAGELVPRDQLLDAVWGHRHVTPGVLTRVIAQLRAALDDDSQQPRYIQTQHALGYRFIGHLQPAQAAAAEAAPPAPASAEPADGPVPVPPARMVLAAWSAGLARRLRGRWWRIALLAVLALLVAGGLGWWLRPPAPAVDEASIAVMPFTSPGDAADERYFAVGLAMEMHDALAGVPGLKVAARQYGGLADREGRDPRRIGRILGVATVLEARVQRIDGHLRVDARLSDTQSGATLWSGSYDRQIADLFALQGEIAAEVVKELLGRLPGDHQRLQQRLAPTRDLDAYDNYLHGLDELLRPSGEGSHARALEYFRRALAKDPGFARAQAGICRAEIARLETVSDAEAFQRARLACTRAAEMGPDLLEVRLAMADIARVGGDPSGALALYRQAAADPALRADAEVGMARSLGALGNEPQALEHFTQALAVRPGDGQIYKALGYHHWLRGRVDQAIAAYTHATWVQPDDSRLWSSLGGLYLAGGDTEQAARAFNMSLSIEPNAGALTNLGAMKFDAGDYHGAADMFQRAADLQPDDYLHWGNLGDALAALPATAGRAQPPYRRAAELAQRYVEVKNNDAYALGALAWYRANLGEHRQARDDLEKAQALGSQPGEVALWCAQVLSLLDDPAGAQDCVATALERGIPRQRVLALLAVRGFAVAGIEEEGGS</sequence>
<dbReference type="SUPFAM" id="SSF48452">
    <property type="entry name" value="TPR-like"/>
    <property type="match status" value="1"/>
</dbReference>
<feature type="repeat" description="TPR" evidence="2">
    <location>
        <begin position="511"/>
        <end position="543"/>
    </location>
</feature>
<keyword evidence="1 3" id="KW-0238">DNA-binding</keyword>
<feature type="domain" description="OmpR/PhoB-type" evidence="5">
    <location>
        <begin position="6"/>
        <end position="104"/>
    </location>
</feature>
<evidence type="ECO:0000256" key="1">
    <source>
        <dbReference type="ARBA" id="ARBA00023125"/>
    </source>
</evidence>
<keyword evidence="4" id="KW-1133">Transmembrane helix</keyword>
<dbReference type="SMART" id="SM00028">
    <property type="entry name" value="TPR"/>
    <property type="match status" value="5"/>
</dbReference>
<evidence type="ECO:0000256" key="3">
    <source>
        <dbReference type="PROSITE-ProRule" id="PRU01091"/>
    </source>
</evidence>
<dbReference type="SUPFAM" id="SSF46894">
    <property type="entry name" value="C-terminal effector domain of the bipartite response regulators"/>
    <property type="match status" value="1"/>
</dbReference>
<dbReference type="PROSITE" id="PS50005">
    <property type="entry name" value="TPR"/>
    <property type="match status" value="4"/>
</dbReference>
<dbReference type="PANTHER" id="PTHR12558">
    <property type="entry name" value="CELL DIVISION CYCLE 16,23,27"/>
    <property type="match status" value="1"/>
</dbReference>
<evidence type="ECO:0000256" key="2">
    <source>
        <dbReference type="PROSITE-ProRule" id="PRU00339"/>
    </source>
</evidence>
<feature type="repeat" description="TPR" evidence="2">
    <location>
        <begin position="443"/>
        <end position="476"/>
    </location>
</feature>
<keyword evidence="7" id="KW-1185">Reference proteome</keyword>
<dbReference type="Proteomes" id="UP001209922">
    <property type="component" value="Unassembled WGS sequence"/>
</dbReference>
<evidence type="ECO:0000256" key="4">
    <source>
        <dbReference type="SAM" id="Phobius"/>
    </source>
</evidence>
<accession>A0ABT3JUZ2</accession>
<comment type="caution">
    <text evidence="6">The sequence shown here is derived from an EMBL/GenBank/DDBJ whole genome shotgun (WGS) entry which is preliminary data.</text>
</comment>
<gene>
    <name evidence="6" type="ORF">OK345_07380</name>
</gene>
<dbReference type="Gene3D" id="1.10.10.10">
    <property type="entry name" value="Winged helix-like DNA-binding domain superfamily/Winged helix DNA-binding domain"/>
    <property type="match status" value="1"/>
</dbReference>
<evidence type="ECO:0000259" key="5">
    <source>
        <dbReference type="PROSITE" id="PS51755"/>
    </source>
</evidence>
<feature type="transmembrane region" description="Helical" evidence="4">
    <location>
        <begin position="158"/>
        <end position="176"/>
    </location>
</feature>
<dbReference type="PANTHER" id="PTHR12558:SF13">
    <property type="entry name" value="CELL DIVISION CYCLE PROTEIN 27 HOMOLOG"/>
    <property type="match status" value="1"/>
</dbReference>
<dbReference type="Pfam" id="PF13432">
    <property type="entry name" value="TPR_16"/>
    <property type="match status" value="2"/>
</dbReference>
<dbReference type="InterPro" id="IPR019734">
    <property type="entry name" value="TPR_rpt"/>
</dbReference>
<proteinExistence type="predicted"/>
<feature type="repeat" description="TPR" evidence="2">
    <location>
        <begin position="544"/>
        <end position="577"/>
    </location>
</feature>
<feature type="DNA-binding region" description="OmpR/PhoB-type" evidence="3">
    <location>
        <begin position="6"/>
        <end position="104"/>
    </location>
</feature>
<dbReference type="InterPro" id="IPR011990">
    <property type="entry name" value="TPR-like_helical_dom_sf"/>
</dbReference>
<dbReference type="EMBL" id="JAPCHY010000004">
    <property type="protein sequence ID" value="MCW4472323.1"/>
    <property type="molecule type" value="Genomic_DNA"/>
</dbReference>
<dbReference type="Gene3D" id="3.40.50.10070">
    <property type="entry name" value="TolB, N-terminal domain"/>
    <property type="match status" value="1"/>
</dbReference>
<dbReference type="SMART" id="SM00862">
    <property type="entry name" value="Trans_reg_C"/>
    <property type="match status" value="1"/>
</dbReference>
<organism evidence="6 7">
    <name type="scientific">Xanthomonas chitinilytica</name>
    <dbReference type="NCBI Taxonomy" id="2989819"/>
    <lineage>
        <taxon>Bacteria</taxon>
        <taxon>Pseudomonadati</taxon>
        <taxon>Pseudomonadota</taxon>
        <taxon>Gammaproteobacteria</taxon>
        <taxon>Lysobacterales</taxon>
        <taxon>Lysobacteraceae</taxon>
        <taxon>Xanthomonas</taxon>
    </lineage>
</organism>
<dbReference type="PROSITE" id="PS51755">
    <property type="entry name" value="OMPR_PHOB"/>
    <property type="match status" value="1"/>
</dbReference>
<dbReference type="PROSITE" id="PS50293">
    <property type="entry name" value="TPR_REGION"/>
    <property type="match status" value="1"/>
</dbReference>
<dbReference type="Gene3D" id="1.25.40.10">
    <property type="entry name" value="Tetratricopeptide repeat domain"/>
    <property type="match status" value="4"/>
</dbReference>
<dbReference type="InterPro" id="IPR001867">
    <property type="entry name" value="OmpR/PhoB-type_DNA-bd"/>
</dbReference>
<protein>
    <submittedName>
        <fullName evidence="6">Winged helix-turn-helix domain-containing protein</fullName>
    </submittedName>
</protein>
<dbReference type="InterPro" id="IPR036388">
    <property type="entry name" value="WH-like_DNA-bd_sf"/>
</dbReference>
<dbReference type="Pfam" id="PF00486">
    <property type="entry name" value="Trans_reg_C"/>
    <property type="match status" value="1"/>
</dbReference>
<dbReference type="InterPro" id="IPR016032">
    <property type="entry name" value="Sig_transdc_resp-reg_C-effctor"/>
</dbReference>